<sequence length="229" mass="25042">MAATTADQKNNSSIAVFAADMHIAHMDDPSKPLAPTMNFKNKHWELVRNPMNPLTGDPKIANLVAVTWLDVSAVFNKSVGWPDSAENKSAKYTIQWRLNFVGAEPDQVAIGTEFKAVIFKKNEDPLSNAVAGTRTAAISFKPKDIQDLMQHTDRPHTVPGRPSNLREAMALQETPGYDANAQGFFTLTLPGELQLDSEDLGGVIVQIQNHSNKSKRGLQIESVHLVCAA</sequence>
<proteinExistence type="predicted"/>
<comment type="caution">
    <text evidence="1">The sequence shown here is derived from an EMBL/GenBank/DDBJ whole genome shotgun (WGS) entry which is preliminary data.</text>
</comment>
<organism evidence="1 2">
    <name type="scientific">Dissophora globulifera</name>
    <dbReference type="NCBI Taxonomy" id="979702"/>
    <lineage>
        <taxon>Eukaryota</taxon>
        <taxon>Fungi</taxon>
        <taxon>Fungi incertae sedis</taxon>
        <taxon>Mucoromycota</taxon>
        <taxon>Mortierellomycotina</taxon>
        <taxon>Mortierellomycetes</taxon>
        <taxon>Mortierellales</taxon>
        <taxon>Mortierellaceae</taxon>
        <taxon>Dissophora</taxon>
    </lineage>
</organism>
<dbReference type="Proteomes" id="UP000738325">
    <property type="component" value="Unassembled WGS sequence"/>
</dbReference>
<dbReference type="EMBL" id="JAAAIP010000485">
    <property type="protein sequence ID" value="KAG0316369.1"/>
    <property type="molecule type" value="Genomic_DNA"/>
</dbReference>
<accession>A0A9P6UQH0</accession>
<keyword evidence="2" id="KW-1185">Reference proteome</keyword>
<protein>
    <submittedName>
        <fullName evidence="1">Uncharacterized protein</fullName>
    </submittedName>
</protein>
<dbReference type="AlphaFoldDB" id="A0A9P6UQH0"/>
<dbReference type="OrthoDB" id="1918565at2759"/>
<name>A0A9P6UQH0_9FUNG</name>
<evidence type="ECO:0000313" key="1">
    <source>
        <dbReference type="EMBL" id="KAG0316369.1"/>
    </source>
</evidence>
<reference evidence="1" key="1">
    <citation type="journal article" date="2020" name="Fungal Divers.">
        <title>Resolving the Mortierellaceae phylogeny through synthesis of multi-gene phylogenetics and phylogenomics.</title>
        <authorList>
            <person name="Vandepol N."/>
            <person name="Liber J."/>
            <person name="Desiro A."/>
            <person name="Na H."/>
            <person name="Kennedy M."/>
            <person name="Barry K."/>
            <person name="Grigoriev I.V."/>
            <person name="Miller A.N."/>
            <person name="O'Donnell K."/>
            <person name="Stajich J.E."/>
            <person name="Bonito G."/>
        </authorList>
    </citation>
    <scope>NUCLEOTIDE SEQUENCE</scope>
    <source>
        <strain evidence="1">REB-010B</strain>
    </source>
</reference>
<evidence type="ECO:0000313" key="2">
    <source>
        <dbReference type="Proteomes" id="UP000738325"/>
    </source>
</evidence>
<gene>
    <name evidence="1" type="ORF">BGZ99_006938</name>
</gene>